<dbReference type="AlphaFoldDB" id="A0A0K0E2U2"/>
<evidence type="ECO:0000313" key="2">
    <source>
        <dbReference type="WBParaSite" id="SSTP_0000381100.1"/>
    </source>
</evidence>
<evidence type="ECO:0000313" key="1">
    <source>
        <dbReference type="Proteomes" id="UP000035681"/>
    </source>
</evidence>
<organism evidence="2">
    <name type="scientific">Strongyloides stercoralis</name>
    <name type="common">Threadworm</name>
    <dbReference type="NCBI Taxonomy" id="6248"/>
    <lineage>
        <taxon>Eukaryota</taxon>
        <taxon>Metazoa</taxon>
        <taxon>Ecdysozoa</taxon>
        <taxon>Nematoda</taxon>
        <taxon>Chromadorea</taxon>
        <taxon>Rhabditida</taxon>
        <taxon>Tylenchina</taxon>
        <taxon>Panagrolaimomorpha</taxon>
        <taxon>Strongyloidoidea</taxon>
        <taxon>Strongyloididae</taxon>
        <taxon>Strongyloides</taxon>
    </lineage>
</organism>
<dbReference type="Proteomes" id="UP000035681">
    <property type="component" value="Unplaced"/>
</dbReference>
<proteinExistence type="predicted"/>
<name>A0A0K0E2U2_STRER</name>
<evidence type="ECO:0000313" key="3">
    <source>
        <dbReference type="WBParaSite" id="TCONS_00008213.p1"/>
    </source>
</evidence>
<protein>
    <submittedName>
        <fullName evidence="3">Sulfotransferase domain-containing protein</fullName>
    </submittedName>
    <submittedName>
        <fullName evidence="2">VWFA domain-containing protein</fullName>
    </submittedName>
</protein>
<accession>A0A0K0E2U2</accession>
<keyword evidence="1" id="KW-1185">Reference proteome</keyword>
<sequence length="133" mass="15349">MVYQYIILFPNGETFNNKFLPVLDGLTHASLKMGITGYEVDPKTILGHANEEIEEYVTAGQYKHFIKRLHDNSINPKNDVVVILMADLNPYFLPDKYEKISSTFKAAVKVNELKDRIDKRKPKIYFGTYQGNF</sequence>
<reference evidence="2" key="1">
    <citation type="submission" date="2015-08" db="UniProtKB">
        <authorList>
            <consortium name="WormBaseParasite"/>
        </authorList>
    </citation>
    <scope>IDENTIFICATION</scope>
</reference>
<dbReference type="WBParaSite" id="SSTP_0000381100.1">
    <property type="protein sequence ID" value="SSTP_0000381100.1"/>
    <property type="gene ID" value="SSTP_0000381100"/>
</dbReference>
<dbReference type="WBParaSite" id="TCONS_00008213.p1">
    <property type="protein sequence ID" value="TCONS_00008213.p1"/>
    <property type="gene ID" value="XLOC_006178"/>
</dbReference>